<dbReference type="Gene3D" id="3.40.50.880">
    <property type="match status" value="1"/>
</dbReference>
<evidence type="ECO:0000259" key="1">
    <source>
        <dbReference type="Pfam" id="PF06283"/>
    </source>
</evidence>
<keyword evidence="3" id="KW-1185">Reference proteome</keyword>
<protein>
    <submittedName>
        <fullName evidence="2">Trehalose utilization</fullName>
    </submittedName>
</protein>
<gene>
    <name evidence="2" type="ORF">Poly41_29100</name>
</gene>
<accession>A0A5C6DQI5</accession>
<name>A0A5C6DQI5_9BACT</name>
<dbReference type="Pfam" id="PF06283">
    <property type="entry name" value="ThuA"/>
    <property type="match status" value="1"/>
</dbReference>
<proteinExistence type="predicted"/>
<dbReference type="PANTHER" id="PTHR40469">
    <property type="entry name" value="SECRETED GLYCOSYL HYDROLASE"/>
    <property type="match status" value="1"/>
</dbReference>
<reference evidence="2 3" key="1">
    <citation type="submission" date="2019-02" db="EMBL/GenBank/DDBJ databases">
        <title>Deep-cultivation of Planctomycetes and their phenomic and genomic characterization uncovers novel biology.</title>
        <authorList>
            <person name="Wiegand S."/>
            <person name="Jogler M."/>
            <person name="Boedeker C."/>
            <person name="Pinto D."/>
            <person name="Vollmers J."/>
            <person name="Rivas-Marin E."/>
            <person name="Kohn T."/>
            <person name="Peeters S.H."/>
            <person name="Heuer A."/>
            <person name="Rast P."/>
            <person name="Oberbeckmann S."/>
            <person name="Bunk B."/>
            <person name="Jeske O."/>
            <person name="Meyerdierks A."/>
            <person name="Storesund J.E."/>
            <person name="Kallscheuer N."/>
            <person name="Luecker S."/>
            <person name="Lage O.M."/>
            <person name="Pohl T."/>
            <person name="Merkel B.J."/>
            <person name="Hornburger P."/>
            <person name="Mueller R.-W."/>
            <person name="Bruemmer F."/>
            <person name="Labrenz M."/>
            <person name="Spormann A.M."/>
            <person name="Op Den Camp H."/>
            <person name="Overmann J."/>
            <person name="Amann R."/>
            <person name="Jetten M.S.M."/>
            <person name="Mascher T."/>
            <person name="Medema M.H."/>
            <person name="Devos D.P."/>
            <person name="Kaster A.-K."/>
            <person name="Ovreas L."/>
            <person name="Rohde M."/>
            <person name="Galperin M.Y."/>
            <person name="Jogler C."/>
        </authorList>
    </citation>
    <scope>NUCLEOTIDE SEQUENCE [LARGE SCALE GENOMIC DNA]</scope>
    <source>
        <strain evidence="2 3">Poly41</strain>
    </source>
</reference>
<organism evidence="2 3">
    <name type="scientific">Novipirellula artificiosorum</name>
    <dbReference type="NCBI Taxonomy" id="2528016"/>
    <lineage>
        <taxon>Bacteria</taxon>
        <taxon>Pseudomonadati</taxon>
        <taxon>Planctomycetota</taxon>
        <taxon>Planctomycetia</taxon>
        <taxon>Pirellulales</taxon>
        <taxon>Pirellulaceae</taxon>
        <taxon>Novipirellula</taxon>
    </lineage>
</organism>
<evidence type="ECO:0000313" key="2">
    <source>
        <dbReference type="EMBL" id="TWU38434.1"/>
    </source>
</evidence>
<dbReference type="AlphaFoldDB" id="A0A5C6DQI5"/>
<dbReference type="OrthoDB" id="189183at2"/>
<dbReference type="PANTHER" id="PTHR40469:SF2">
    <property type="entry name" value="GALACTOSE-BINDING DOMAIN-LIKE SUPERFAMILY PROTEIN"/>
    <property type="match status" value="1"/>
</dbReference>
<evidence type="ECO:0000313" key="3">
    <source>
        <dbReference type="Proteomes" id="UP000319143"/>
    </source>
</evidence>
<dbReference type="InterPro" id="IPR029062">
    <property type="entry name" value="Class_I_gatase-like"/>
</dbReference>
<comment type="caution">
    <text evidence="2">The sequence shown here is derived from an EMBL/GenBank/DDBJ whole genome shotgun (WGS) entry which is preliminary data.</text>
</comment>
<dbReference type="CDD" id="cd03143">
    <property type="entry name" value="A4_beta-galactosidase_middle_domain"/>
    <property type="match status" value="1"/>
</dbReference>
<sequence>MQSLCSKPARSCDAARSRWGQMIVFASVVLLTVAASTQAEDSQPQKRVLIVTGEDYPGHKWQLTAPALKMQLEQDSRLRVETLDDLRALAETDLSPFDAVVIHFKNYDPSIPGQAGLDRLVSYVEQGGGLVAVHFACGAFQEFKQEYELLVGRVWNPELRGHDPYGTFRVDIVTNEHKITQSMKSFETEDELYTCLDGDTPIQVLATSISKVDSKTYPIAFVVAHPKKRVFHCLLGHNVMGLENAGAAELYRKGTAWAAGMALPSPHQQETSP</sequence>
<feature type="domain" description="ThuA-like" evidence="1">
    <location>
        <begin position="47"/>
        <end position="258"/>
    </location>
</feature>
<dbReference type="InterPro" id="IPR029010">
    <property type="entry name" value="ThuA-like"/>
</dbReference>
<dbReference type="EMBL" id="SJPV01000004">
    <property type="protein sequence ID" value="TWU38434.1"/>
    <property type="molecule type" value="Genomic_DNA"/>
</dbReference>
<dbReference type="SUPFAM" id="SSF52317">
    <property type="entry name" value="Class I glutamine amidotransferase-like"/>
    <property type="match status" value="1"/>
</dbReference>
<dbReference type="Proteomes" id="UP000319143">
    <property type="component" value="Unassembled WGS sequence"/>
</dbReference>